<dbReference type="EMBL" id="SRRZ01000305">
    <property type="protein sequence ID" value="NQE38660.1"/>
    <property type="molecule type" value="Genomic_DNA"/>
</dbReference>
<comment type="caution">
    <text evidence="1">The sequence shown here is derived from an EMBL/GenBank/DDBJ whole genome shotgun (WGS) entry which is preliminary data.</text>
</comment>
<name>A0ABX2DAN8_9CYAN</name>
<keyword evidence="2" id="KW-1185">Reference proteome</keyword>
<dbReference type="Proteomes" id="UP000702425">
    <property type="component" value="Unassembled WGS sequence"/>
</dbReference>
<sequence length="69" mass="8080">MISLSKAVLEANTQNVMKVMQEIPENELFLIKSLTKLARQFQFEQILDLIEPLMVHNRDLTVFVKQVYT</sequence>
<accession>A0ABX2DAN8</accession>
<organism evidence="1 2">
    <name type="scientific">Microcoleus asticus IPMA8</name>
    <dbReference type="NCBI Taxonomy" id="2563858"/>
    <lineage>
        <taxon>Bacteria</taxon>
        <taxon>Bacillati</taxon>
        <taxon>Cyanobacteriota</taxon>
        <taxon>Cyanophyceae</taxon>
        <taxon>Oscillatoriophycideae</taxon>
        <taxon>Oscillatoriales</taxon>
        <taxon>Microcoleaceae</taxon>
        <taxon>Microcoleus</taxon>
        <taxon>Microcoleus asticus</taxon>
    </lineage>
</organism>
<proteinExistence type="predicted"/>
<evidence type="ECO:0000313" key="2">
    <source>
        <dbReference type="Proteomes" id="UP000702425"/>
    </source>
</evidence>
<evidence type="ECO:0000313" key="1">
    <source>
        <dbReference type="EMBL" id="NQE38660.1"/>
    </source>
</evidence>
<protein>
    <submittedName>
        <fullName evidence="1">Uncharacterized protein</fullName>
    </submittedName>
</protein>
<dbReference type="RefSeq" id="WP_172193505.1">
    <property type="nucleotide sequence ID" value="NZ_CAWPPK010000230.1"/>
</dbReference>
<gene>
    <name evidence="1" type="ORF">E5S67_06445</name>
</gene>
<reference evidence="1 2" key="1">
    <citation type="journal article" date="2020" name="Sci. Rep.">
        <title>A novel cyanobacterial geosmin producer, revising GeoA distribution and dispersion patterns in Bacteria.</title>
        <authorList>
            <person name="Churro C."/>
            <person name="Semedo-Aguiar A.P."/>
            <person name="Silva A.D."/>
            <person name="Pereira-Leal J.B."/>
            <person name="Leite R.B."/>
        </authorList>
    </citation>
    <scope>NUCLEOTIDE SEQUENCE [LARGE SCALE GENOMIC DNA]</scope>
    <source>
        <strain evidence="1 2">IPMA8</strain>
    </source>
</reference>